<dbReference type="Pfam" id="PF02129">
    <property type="entry name" value="Peptidase_S15"/>
    <property type="match status" value="1"/>
</dbReference>
<organism evidence="3 4">
    <name type="scientific">Actinokineospora iranica</name>
    <dbReference type="NCBI Taxonomy" id="1271860"/>
    <lineage>
        <taxon>Bacteria</taxon>
        <taxon>Bacillati</taxon>
        <taxon>Actinomycetota</taxon>
        <taxon>Actinomycetes</taxon>
        <taxon>Pseudonocardiales</taxon>
        <taxon>Pseudonocardiaceae</taxon>
        <taxon>Actinokineospora</taxon>
    </lineage>
</organism>
<dbReference type="AlphaFoldDB" id="A0A1G6U0I0"/>
<dbReference type="SMART" id="SM00939">
    <property type="entry name" value="PepX_C"/>
    <property type="match status" value="1"/>
</dbReference>
<dbReference type="Pfam" id="PF08530">
    <property type="entry name" value="PepX_C"/>
    <property type="match status" value="1"/>
</dbReference>
<dbReference type="STRING" id="1271860.SAMN05216174_11012"/>
<dbReference type="PANTHER" id="PTHR43056:SF10">
    <property type="entry name" value="COCE_NOND FAMILY, PUTATIVE (AFU_ORTHOLOGUE AFUA_7G00600)-RELATED"/>
    <property type="match status" value="1"/>
</dbReference>
<dbReference type="PANTHER" id="PTHR43056">
    <property type="entry name" value="PEPTIDASE S9 PROLYL OLIGOPEPTIDASE"/>
    <property type="match status" value="1"/>
</dbReference>
<dbReference type="SUPFAM" id="SSF49785">
    <property type="entry name" value="Galactose-binding domain-like"/>
    <property type="match status" value="1"/>
</dbReference>
<dbReference type="RefSeq" id="WP_139190832.1">
    <property type="nucleotide sequence ID" value="NZ_FMZZ01000010.1"/>
</dbReference>
<gene>
    <name evidence="3" type="ORF">SAMN05216174_11012</name>
</gene>
<dbReference type="InterPro" id="IPR008979">
    <property type="entry name" value="Galactose-bd-like_sf"/>
</dbReference>
<dbReference type="InterPro" id="IPR013736">
    <property type="entry name" value="Xaa-Pro_dipept_C"/>
</dbReference>
<dbReference type="EMBL" id="FMZZ01000010">
    <property type="protein sequence ID" value="SDD34117.1"/>
    <property type="molecule type" value="Genomic_DNA"/>
</dbReference>
<keyword evidence="1" id="KW-0378">Hydrolase</keyword>
<evidence type="ECO:0000256" key="1">
    <source>
        <dbReference type="ARBA" id="ARBA00022801"/>
    </source>
</evidence>
<keyword evidence="4" id="KW-1185">Reference proteome</keyword>
<evidence type="ECO:0000313" key="4">
    <source>
        <dbReference type="Proteomes" id="UP000199501"/>
    </source>
</evidence>
<reference evidence="4" key="1">
    <citation type="submission" date="2016-10" db="EMBL/GenBank/DDBJ databases">
        <authorList>
            <person name="Varghese N."/>
            <person name="Submissions S."/>
        </authorList>
    </citation>
    <scope>NUCLEOTIDE SEQUENCE [LARGE SCALE GENOMIC DNA]</scope>
    <source>
        <strain evidence="4">IBRC-M 10403</strain>
    </source>
</reference>
<dbReference type="SUPFAM" id="SSF53474">
    <property type="entry name" value="alpha/beta-Hydrolases"/>
    <property type="match status" value="1"/>
</dbReference>
<dbReference type="Gene3D" id="2.60.120.260">
    <property type="entry name" value="Galactose-binding domain-like"/>
    <property type="match status" value="1"/>
</dbReference>
<evidence type="ECO:0000313" key="3">
    <source>
        <dbReference type="EMBL" id="SDD34117.1"/>
    </source>
</evidence>
<sequence length="637" mass="66931">MPTLILARLLTVVALAGVFLVDSGQRANAAWAPGPQRYGVGKQGEVPVTMSDGTVLRADVYYPTDETGAPAPGRFPVVLSQTPYGALAEAAPGLSDPDAGALTLIGGGDTYLVRRGYVNVVADVRGTGGSQGTWDFLGPREAEDGAALVRWAAGLPMSNGVVGLTGSSYMAINQFFTLAALGPDSPVRALFPVMPSLDPFRDMVFPGGTFGLGSNAVYLGLTALMHLVNAGTAGNPDLAQVLVDRVAGLLSFHAKVILNGATDGDLAYDGPFWQARSTRAVLPDVVRTGVPIQLVGGWDDVFARGQLHLYSDLQSLAAGGRTGEPMRPDRPADPRYRLLMGQWHHVTVGAGVDLDALRLQWFDHWLKGIDTGISGPPMRLAEIGGDRWVGATHFPFPQAHPTPLHLREAGGLTRERAPVHRADLLVHSPLGVPCNRGLDQSTAGGLIVALRALGLPEPCAGNDNLSQLPPLATTYTTAPFTEPTVLAGPIAATVHATSTRPDTQLTVTVSDIAPNGASTPLTSGSLAGTHRAVDPTRSWLAPDGNYLLPFHPYTREAATPVPVGALVRHDIEIAPTFARLEPGHRLRITVSTTDTPRLLPLPKPLLNQLGGLYGIHHGPTVPSLIEIPLAPASAFSG</sequence>
<dbReference type="InterPro" id="IPR000383">
    <property type="entry name" value="Xaa-Pro-like_dom"/>
</dbReference>
<dbReference type="Gene3D" id="3.40.50.1820">
    <property type="entry name" value="alpha/beta hydrolase"/>
    <property type="match status" value="1"/>
</dbReference>
<dbReference type="Gene3D" id="1.10.3020.10">
    <property type="entry name" value="alpha-amino acid ester hydrolase ( Helical cap domain)"/>
    <property type="match status" value="1"/>
</dbReference>
<dbReference type="NCBIfam" id="TIGR00976">
    <property type="entry name" value="CocE_NonD"/>
    <property type="match status" value="1"/>
</dbReference>
<dbReference type="Proteomes" id="UP000199501">
    <property type="component" value="Unassembled WGS sequence"/>
</dbReference>
<accession>A0A1G6U0I0</accession>
<protein>
    <recommendedName>
        <fullName evidence="2">Xaa-Pro dipeptidyl-peptidase C-terminal domain-containing protein</fullName>
    </recommendedName>
</protein>
<dbReference type="OrthoDB" id="5240615at2"/>
<proteinExistence type="predicted"/>
<dbReference type="InterPro" id="IPR029058">
    <property type="entry name" value="AB_hydrolase_fold"/>
</dbReference>
<feature type="domain" description="Xaa-Pro dipeptidyl-peptidase C-terminal" evidence="2">
    <location>
        <begin position="359"/>
        <end position="626"/>
    </location>
</feature>
<name>A0A1G6U0I0_9PSEU</name>
<dbReference type="GO" id="GO:0008239">
    <property type="term" value="F:dipeptidyl-peptidase activity"/>
    <property type="evidence" value="ECO:0007669"/>
    <property type="project" value="InterPro"/>
</dbReference>
<evidence type="ECO:0000259" key="2">
    <source>
        <dbReference type="SMART" id="SM00939"/>
    </source>
</evidence>
<dbReference type="InterPro" id="IPR050585">
    <property type="entry name" value="Xaa-Pro_dipeptidyl-ppase/CocE"/>
</dbReference>
<dbReference type="InterPro" id="IPR005674">
    <property type="entry name" value="CocE/Ser_esterase"/>
</dbReference>